<reference evidence="1" key="1">
    <citation type="submission" date="2020-12" db="EMBL/GenBank/DDBJ databases">
        <title>Marinomonas arctica sp. nov., a psychrotolerant bacterium isolated from the Arctic.</title>
        <authorList>
            <person name="Zhang Y."/>
        </authorList>
    </citation>
    <scope>NUCLEOTIDE SEQUENCE</scope>
    <source>
        <strain evidence="1">C1424</strain>
    </source>
</reference>
<gene>
    <name evidence="1" type="ORF">I8J31_17030</name>
</gene>
<dbReference type="EMBL" id="JAEMNX010000024">
    <property type="protein sequence ID" value="MBJ7539385.1"/>
    <property type="molecule type" value="Genomic_DNA"/>
</dbReference>
<organism evidence="1 2">
    <name type="scientific">Marinomonas transparens</name>
    <dbReference type="NCBI Taxonomy" id="2795388"/>
    <lineage>
        <taxon>Bacteria</taxon>
        <taxon>Pseudomonadati</taxon>
        <taxon>Pseudomonadota</taxon>
        <taxon>Gammaproteobacteria</taxon>
        <taxon>Oceanospirillales</taxon>
        <taxon>Oceanospirillaceae</taxon>
        <taxon>Marinomonas</taxon>
    </lineage>
</organism>
<name>A0A934JNA6_9GAMM</name>
<evidence type="ECO:0000313" key="1">
    <source>
        <dbReference type="EMBL" id="MBJ7539385.1"/>
    </source>
</evidence>
<protein>
    <submittedName>
        <fullName evidence="1">Uncharacterized protein</fullName>
    </submittedName>
</protein>
<dbReference type="RefSeq" id="WP_199469787.1">
    <property type="nucleotide sequence ID" value="NZ_JAEMNX010000024.1"/>
</dbReference>
<evidence type="ECO:0000313" key="2">
    <source>
        <dbReference type="Proteomes" id="UP000628710"/>
    </source>
</evidence>
<accession>A0A934JNA6</accession>
<comment type="caution">
    <text evidence="1">The sequence shown here is derived from an EMBL/GenBank/DDBJ whole genome shotgun (WGS) entry which is preliminary data.</text>
</comment>
<dbReference type="Proteomes" id="UP000628710">
    <property type="component" value="Unassembled WGS sequence"/>
</dbReference>
<keyword evidence="2" id="KW-1185">Reference proteome</keyword>
<proteinExistence type="predicted"/>
<dbReference type="AlphaFoldDB" id="A0A934JNA6"/>
<sequence length="100" mass="10948">MPATTVSAQAVGFGQSLLYADSDRPLKTSVWYPSVTTFPRERIADNAAFLDTDVVRIGTPLAGTFPLVVISHGYHGKSGIKLCTKMFYLFYVSVKMISLL</sequence>